<protein>
    <submittedName>
        <fullName evidence="2">Uncharacterized protein LOC141576325</fullName>
    </submittedName>
</protein>
<evidence type="ECO:0000313" key="2">
    <source>
        <dbReference type="RefSeq" id="XP_074215342.1"/>
    </source>
</evidence>
<proteinExistence type="predicted"/>
<reference evidence="2" key="1">
    <citation type="submission" date="2025-08" db="UniProtKB">
        <authorList>
            <consortium name="RefSeq"/>
        </authorList>
    </citation>
    <scope>IDENTIFICATION</scope>
    <source>
        <tissue evidence="2">Blood</tissue>
    </source>
</reference>
<organism evidence="1 2">
    <name type="scientific">Camelus bactrianus</name>
    <name type="common">Bactrian camel</name>
    <dbReference type="NCBI Taxonomy" id="9837"/>
    <lineage>
        <taxon>Eukaryota</taxon>
        <taxon>Metazoa</taxon>
        <taxon>Chordata</taxon>
        <taxon>Craniata</taxon>
        <taxon>Vertebrata</taxon>
        <taxon>Euteleostomi</taxon>
        <taxon>Mammalia</taxon>
        <taxon>Eutheria</taxon>
        <taxon>Laurasiatheria</taxon>
        <taxon>Artiodactyla</taxon>
        <taxon>Tylopoda</taxon>
        <taxon>Camelidae</taxon>
        <taxon>Camelus</taxon>
    </lineage>
</organism>
<dbReference type="Proteomes" id="UP001732780">
    <property type="component" value="Chromosome X"/>
</dbReference>
<name>A0AC58PZA2_CAMBA</name>
<dbReference type="RefSeq" id="XP_074215342.1">
    <property type="nucleotide sequence ID" value="XM_074359241.1"/>
</dbReference>
<gene>
    <name evidence="2" type="primary">LOC141576325</name>
</gene>
<accession>A0AC58PZA2</accession>
<keyword evidence="1" id="KW-1185">Reference proteome</keyword>
<sequence>MPTVGCQLDRGSEAPAPSQGSAPVAARLSRPVGLWLLPRVGASGCVSGRLGALGKGSACHSLRGLESSSVQLRGSRQPPLPVPPALAPRPHLSMAVQAPAGDMATPVHTAARTSHLSPQPGSPQSAACAPFRSPAASPLLPGFLSSAADPAPPLGGLRPGPAGSAEPGGGGGGDSGCHWPPSGAAARAPRRFPCPATPRLHSCPFPCPRGPAQWRGRYSLGLRSSGCKAQLLLAEIWEKRPPTLSMLLSPPSVFLPQCSHSVPVSQTRQRMVSVASAWQIPSWGLRCLLDLMGQYKPLTPIGTLRARYCPEPYEVTTEPQVGNHSNSVAECRGAANSRLIACFTVGFLLDICPGAGSYGKSILSLCKTI</sequence>
<evidence type="ECO:0000313" key="1">
    <source>
        <dbReference type="Proteomes" id="UP001732780"/>
    </source>
</evidence>